<keyword evidence="1" id="KW-1133">Transmembrane helix</keyword>
<keyword evidence="1" id="KW-0472">Membrane</keyword>
<keyword evidence="1" id="KW-0812">Transmembrane</keyword>
<accession>A0A1G4K4J4</accession>
<dbReference type="Pfam" id="PF06687">
    <property type="entry name" value="SUR7"/>
    <property type="match status" value="1"/>
</dbReference>
<evidence type="ECO:0000313" key="2">
    <source>
        <dbReference type="EMBL" id="SCU98671.1"/>
    </source>
</evidence>
<dbReference type="Proteomes" id="UP000190274">
    <property type="component" value="Chromosome H"/>
</dbReference>
<feature type="transmembrane region" description="Helical" evidence="1">
    <location>
        <begin position="282"/>
        <end position="307"/>
    </location>
</feature>
<dbReference type="AlphaFoldDB" id="A0A1G4K4J4"/>
<evidence type="ECO:0000256" key="1">
    <source>
        <dbReference type="SAM" id="Phobius"/>
    </source>
</evidence>
<dbReference type="GO" id="GO:0031505">
    <property type="term" value="P:fungal-type cell wall organization"/>
    <property type="evidence" value="ECO:0007669"/>
    <property type="project" value="TreeGrafter"/>
</dbReference>
<keyword evidence="3" id="KW-1185">Reference proteome</keyword>
<organism evidence="2 3">
    <name type="scientific">Lachancea dasiensis</name>
    <dbReference type="NCBI Taxonomy" id="1072105"/>
    <lineage>
        <taxon>Eukaryota</taxon>
        <taxon>Fungi</taxon>
        <taxon>Dikarya</taxon>
        <taxon>Ascomycota</taxon>
        <taxon>Saccharomycotina</taxon>
        <taxon>Saccharomycetes</taxon>
        <taxon>Saccharomycetales</taxon>
        <taxon>Saccharomycetaceae</taxon>
        <taxon>Lachancea</taxon>
    </lineage>
</organism>
<dbReference type="OrthoDB" id="4062523at2759"/>
<feature type="transmembrane region" description="Helical" evidence="1">
    <location>
        <begin position="26"/>
        <end position="48"/>
    </location>
</feature>
<evidence type="ECO:0000313" key="3">
    <source>
        <dbReference type="Proteomes" id="UP000190274"/>
    </source>
</evidence>
<dbReference type="GO" id="GO:0006816">
    <property type="term" value="P:calcium ion transport"/>
    <property type="evidence" value="ECO:0007669"/>
    <property type="project" value="EnsemblFungi"/>
</dbReference>
<dbReference type="InterPro" id="IPR052413">
    <property type="entry name" value="SUR7_domain"/>
</dbReference>
<dbReference type="EMBL" id="LT598461">
    <property type="protein sequence ID" value="SCU98671.1"/>
    <property type="molecule type" value="Genomic_DNA"/>
</dbReference>
<feature type="transmembrane region" description="Helical" evidence="1">
    <location>
        <begin position="200"/>
        <end position="221"/>
    </location>
</feature>
<dbReference type="GO" id="GO:0005886">
    <property type="term" value="C:plasma membrane"/>
    <property type="evidence" value="ECO:0007669"/>
    <property type="project" value="InterPro"/>
</dbReference>
<dbReference type="PANTHER" id="PTHR28019:SF6">
    <property type="entry name" value="PROTEIN ECM7"/>
    <property type="match status" value="1"/>
</dbReference>
<dbReference type="STRING" id="1266660.A0A1G4K4J4"/>
<dbReference type="GO" id="GO:0051285">
    <property type="term" value="C:cell cortex of cell tip"/>
    <property type="evidence" value="ECO:0007669"/>
    <property type="project" value="TreeGrafter"/>
</dbReference>
<dbReference type="InterPro" id="IPR009571">
    <property type="entry name" value="SUR7/Rim9-like_fungi"/>
</dbReference>
<dbReference type="PANTHER" id="PTHR28019">
    <property type="entry name" value="CELL MEMBRANE PROTEIN YLR413W-RELATED"/>
    <property type="match status" value="1"/>
</dbReference>
<protein>
    <submittedName>
        <fullName evidence="2">LADA_0H14642g1_1</fullName>
    </submittedName>
</protein>
<proteinExistence type="predicted"/>
<name>A0A1G4K4J4_9SACH</name>
<gene>
    <name evidence="2" type="ORF">LADA_0H14642G</name>
</gene>
<feature type="transmembrane region" description="Helical" evidence="1">
    <location>
        <begin position="233"/>
        <end position="261"/>
    </location>
</feature>
<reference evidence="2 3" key="1">
    <citation type="submission" date="2016-03" db="EMBL/GenBank/DDBJ databases">
        <authorList>
            <person name="Devillers H."/>
        </authorList>
    </citation>
    <scope>NUCLEOTIDE SEQUENCE [LARGE SCALE GENOMIC DNA]</scope>
    <source>
        <strain evidence="2">CBS 10888</strain>
    </source>
</reference>
<sequence length="395" mass="43280">MPLRRLRNAFSKPFDNLGALDRLVQFLRLGSSMMVLLFTLILTLGAFVSPSRLFMGKMNTSSIDIAKGLFQVLESSVEASTANYISNGVGLTTSEILILTEYTAYQTSTSPQYVVSSVYGWCRVDNRTTAKAGPRAENYTTCVNAGPDYVFDYKELMNDVGLGVILDYAYDASGDASQAESSYTDYMSSARKLKEKKITLLYVVASFQAVMIVLTLWFYSVKGRSLNHFRESFLIHTVSVLSLLICICALVSVIALASFNLQVRSRIQNELGSMGVSYHLGGAWFTSLWLLAFFSCISCATWSGLVWCITDGQVADGDSYELGILASATQPLQEQSGEADPRDLPKPPILKEDEASQIHFNDINSLESLDLPDTPLSYAGSGSGERVVPVSAFNL</sequence>